<organism evidence="4 5">
    <name type="scientific">Leersia perrieri</name>
    <dbReference type="NCBI Taxonomy" id="77586"/>
    <lineage>
        <taxon>Eukaryota</taxon>
        <taxon>Viridiplantae</taxon>
        <taxon>Streptophyta</taxon>
        <taxon>Embryophyta</taxon>
        <taxon>Tracheophyta</taxon>
        <taxon>Spermatophyta</taxon>
        <taxon>Magnoliopsida</taxon>
        <taxon>Liliopsida</taxon>
        <taxon>Poales</taxon>
        <taxon>Poaceae</taxon>
        <taxon>BOP clade</taxon>
        <taxon>Oryzoideae</taxon>
        <taxon>Oryzeae</taxon>
        <taxon>Oryzinae</taxon>
        <taxon>Leersia</taxon>
    </lineage>
</organism>
<keyword evidence="5" id="KW-1185">Reference proteome</keyword>
<keyword evidence="3" id="KW-0732">Signal</keyword>
<dbReference type="PANTHER" id="PTHR13234">
    <property type="entry name" value="GAMMA-INTERFERON INDUCIBLE LYSOSOMAL THIOL REDUCTASE GILT"/>
    <property type="match status" value="1"/>
</dbReference>
<dbReference type="AlphaFoldDB" id="A0A0D9VSY7"/>
<evidence type="ECO:0000256" key="1">
    <source>
        <dbReference type="ARBA" id="ARBA00005679"/>
    </source>
</evidence>
<dbReference type="STRING" id="77586.A0A0D9VSY7"/>
<dbReference type="PANTHER" id="PTHR13234:SF75">
    <property type="entry name" value="GAMMA INTERFERON INDUCIBLE LYSOSOMAL THIOL REDUCTASE FAMILY PROTEIN, EXPRESSED"/>
    <property type="match status" value="1"/>
</dbReference>
<comment type="similarity">
    <text evidence="1">Belongs to the GILT family.</text>
</comment>
<evidence type="ECO:0000313" key="5">
    <source>
        <dbReference type="Proteomes" id="UP000032180"/>
    </source>
</evidence>
<keyword evidence="2" id="KW-0325">Glycoprotein</keyword>
<sequence length="433" mass="48435">MDAQRRRVLLVALVSAVAAVAAGALLPQPRAEAAAEKVPLALYYETLCPYCSRFIVNHLAGIFEDGLIAAVDLRLVPYGNAHVVGANNTITCQSWQRGIPRWVQLKISRYRAVVGPHALITIPLIHSTTSPEQSLPSMAALHHYGPLLLFIAALVIGASATVDVAEVEINDGRVDVALYYESLCPYSAKFVVDNLAKVFKDGLLSSINLSLVPYGNARVRDGKISCQHGSQECFLNTVEACAIDAWPDLRVHFRFIYCVEELVVNHKQQEWESCFAKLNLDPKPVTDCYKSERGHQLSLKYGRQTDALQPPHKYVPWVVVDGQPLYEDYENFESYICKAYKGQPPKVCKGLRMLATESVTTTLGDMKLRPDEDDQTRPRSRRRFEGSADHLLKELLWPYSFKTYAEKAFLWVANQKNPLLCPHLPSHQVSATE</sequence>
<feature type="chain" id="PRO_5002347817" description="Gamma-interferon-inducible lysosomal thiol reductase" evidence="3">
    <location>
        <begin position="25"/>
        <end position="433"/>
    </location>
</feature>
<dbReference type="Pfam" id="PF03227">
    <property type="entry name" value="GILT"/>
    <property type="match status" value="2"/>
</dbReference>
<reference evidence="4" key="3">
    <citation type="submission" date="2015-04" db="UniProtKB">
        <authorList>
            <consortium name="EnsemblPlants"/>
        </authorList>
    </citation>
    <scope>IDENTIFICATION</scope>
</reference>
<dbReference type="eggNOG" id="KOG3160">
    <property type="taxonomic scope" value="Eukaryota"/>
</dbReference>
<dbReference type="Proteomes" id="UP000032180">
    <property type="component" value="Chromosome 3"/>
</dbReference>
<evidence type="ECO:0000313" key="4">
    <source>
        <dbReference type="EnsemblPlants" id="LPERR03G12170.2"/>
    </source>
</evidence>
<name>A0A0D9VSY7_9ORYZ</name>
<evidence type="ECO:0008006" key="6">
    <source>
        <dbReference type="Google" id="ProtNLM"/>
    </source>
</evidence>
<dbReference type="InterPro" id="IPR006311">
    <property type="entry name" value="TAT_signal"/>
</dbReference>
<proteinExistence type="inferred from homology"/>
<reference evidence="4 5" key="1">
    <citation type="submission" date="2012-08" db="EMBL/GenBank/DDBJ databases">
        <title>Oryza genome evolution.</title>
        <authorList>
            <person name="Wing R.A."/>
        </authorList>
    </citation>
    <scope>NUCLEOTIDE SEQUENCE</scope>
</reference>
<dbReference type="GO" id="GO:0016671">
    <property type="term" value="F:oxidoreductase activity, acting on a sulfur group of donors, disulfide as acceptor"/>
    <property type="evidence" value="ECO:0007669"/>
    <property type="project" value="InterPro"/>
</dbReference>
<evidence type="ECO:0000256" key="3">
    <source>
        <dbReference type="SAM" id="SignalP"/>
    </source>
</evidence>
<dbReference type="EnsemblPlants" id="LPERR03G12170.2">
    <property type="protein sequence ID" value="LPERR03G12170.2"/>
    <property type="gene ID" value="LPERR03G12170"/>
</dbReference>
<protein>
    <recommendedName>
        <fullName evidence="6">Gamma-interferon-inducible lysosomal thiol reductase</fullName>
    </recommendedName>
</protein>
<dbReference type="Gramene" id="LPERR03G12170.2">
    <property type="protein sequence ID" value="LPERR03G12170.2"/>
    <property type="gene ID" value="LPERR03G12170"/>
</dbReference>
<dbReference type="PROSITE" id="PS51318">
    <property type="entry name" value="TAT"/>
    <property type="match status" value="1"/>
</dbReference>
<feature type="signal peptide" evidence="3">
    <location>
        <begin position="1"/>
        <end position="24"/>
    </location>
</feature>
<dbReference type="InterPro" id="IPR004911">
    <property type="entry name" value="Interferon-induced_GILT"/>
</dbReference>
<accession>A0A0D9VSY7</accession>
<evidence type="ECO:0000256" key="2">
    <source>
        <dbReference type="ARBA" id="ARBA00023180"/>
    </source>
</evidence>
<reference evidence="5" key="2">
    <citation type="submission" date="2013-12" db="EMBL/GenBank/DDBJ databases">
        <authorList>
            <person name="Yu Y."/>
            <person name="Lee S."/>
            <person name="de Baynast K."/>
            <person name="Wissotski M."/>
            <person name="Liu L."/>
            <person name="Talag J."/>
            <person name="Goicoechea J."/>
            <person name="Angelova A."/>
            <person name="Jetty R."/>
            <person name="Kudrna D."/>
            <person name="Golser W."/>
            <person name="Rivera L."/>
            <person name="Zhang J."/>
            <person name="Wing R."/>
        </authorList>
    </citation>
    <scope>NUCLEOTIDE SEQUENCE</scope>
</reference>